<dbReference type="AlphaFoldDB" id="A0A9P5CED9"/>
<dbReference type="Proteomes" id="UP000801864">
    <property type="component" value="Unassembled WGS sequence"/>
</dbReference>
<proteinExistence type="predicted"/>
<sequence length="79" mass="8320">MTVPFLPLNLVRVPPPMTPSDAGSVSCHAAPTLAPAQGPAPPAGLRARHTARADMVLLPARGFFSFQKDQETGIVPCWS</sequence>
<dbReference type="EMBL" id="QLNT01000005">
    <property type="protein sequence ID" value="KAF3074415.1"/>
    <property type="molecule type" value="Genomic_DNA"/>
</dbReference>
<evidence type="ECO:0000256" key="1">
    <source>
        <dbReference type="SAM" id="MobiDB-lite"/>
    </source>
</evidence>
<evidence type="ECO:0000313" key="2">
    <source>
        <dbReference type="EMBL" id="KAF3074415.1"/>
    </source>
</evidence>
<keyword evidence="3" id="KW-1185">Reference proteome</keyword>
<gene>
    <name evidence="2" type="ORF">CFAM422_003279</name>
</gene>
<accession>A0A9P5CED9</accession>
<evidence type="ECO:0000313" key="3">
    <source>
        <dbReference type="Proteomes" id="UP000801864"/>
    </source>
</evidence>
<reference evidence="2 3" key="1">
    <citation type="submission" date="2018-06" db="EMBL/GenBank/DDBJ databases">
        <title>Genome analysis of cellulolytic fungus Trichoderma lentiforme CFAM-422.</title>
        <authorList>
            <person name="Steindorff A.S."/>
            <person name="Formighieri E.F."/>
            <person name="Midorikawa G.E.O."/>
            <person name="Tamietti M.S."/>
            <person name="Ramos E.Z."/>
            <person name="Silva A.S."/>
            <person name="Bon E.P.S."/>
            <person name="Mendes T.D."/>
            <person name="Damaso M.C.T."/>
            <person name="Favaro L.C.L."/>
        </authorList>
    </citation>
    <scope>NUCLEOTIDE SEQUENCE [LARGE SCALE GENOMIC DNA]</scope>
    <source>
        <strain evidence="2 3">CFAM-422</strain>
    </source>
</reference>
<protein>
    <submittedName>
        <fullName evidence="2">Uncharacterized protein</fullName>
    </submittedName>
</protein>
<comment type="caution">
    <text evidence="2">The sequence shown here is derived from an EMBL/GenBank/DDBJ whole genome shotgun (WGS) entry which is preliminary data.</text>
</comment>
<organism evidence="2 3">
    <name type="scientific">Trichoderma lentiforme</name>
    <dbReference type="NCBI Taxonomy" id="1567552"/>
    <lineage>
        <taxon>Eukaryota</taxon>
        <taxon>Fungi</taxon>
        <taxon>Dikarya</taxon>
        <taxon>Ascomycota</taxon>
        <taxon>Pezizomycotina</taxon>
        <taxon>Sordariomycetes</taxon>
        <taxon>Hypocreomycetidae</taxon>
        <taxon>Hypocreales</taxon>
        <taxon>Hypocreaceae</taxon>
        <taxon>Trichoderma</taxon>
    </lineage>
</organism>
<name>A0A9P5CED9_9HYPO</name>
<feature type="region of interest" description="Disordered" evidence="1">
    <location>
        <begin position="19"/>
        <end position="45"/>
    </location>
</feature>